<dbReference type="InterPro" id="IPR019887">
    <property type="entry name" value="Tscrpt_reg_AsnC/Lrp_C"/>
</dbReference>
<keyword evidence="3" id="KW-0804">Transcription</keyword>
<accession>A0A1H2SI20</accession>
<evidence type="ECO:0000256" key="2">
    <source>
        <dbReference type="ARBA" id="ARBA00023125"/>
    </source>
</evidence>
<name>A0A1H2SI20_9FLAO</name>
<feature type="domain" description="HTH asnC-type" evidence="4">
    <location>
        <begin position="5"/>
        <end position="66"/>
    </location>
</feature>
<proteinExistence type="predicted"/>
<dbReference type="InterPro" id="IPR011991">
    <property type="entry name" value="ArsR-like_HTH"/>
</dbReference>
<dbReference type="Pfam" id="PF13412">
    <property type="entry name" value="HTH_24"/>
    <property type="match status" value="1"/>
</dbReference>
<keyword evidence="6" id="KW-1185">Reference proteome</keyword>
<dbReference type="GO" id="GO:0005829">
    <property type="term" value="C:cytosol"/>
    <property type="evidence" value="ECO:0007669"/>
    <property type="project" value="TreeGrafter"/>
</dbReference>
<dbReference type="SUPFAM" id="SSF46785">
    <property type="entry name" value="Winged helix' DNA-binding domain"/>
    <property type="match status" value="1"/>
</dbReference>
<keyword evidence="2" id="KW-0238">DNA-binding</keyword>
<sequence length="162" mass="18562">MKAKLDKTDLKILEILQTDCRITTKKLAKKLNLSPTPVFERIKKLEKEGYIDKYVALLNERKIGLKQTIFIGVKLKGHTRSYLQNFLKQVNSFNEVTECYQVSGNFDFLVKIVLEDIDAYETFVQTKLSLISEIGNVHSYIAIKKGKNTTNLDLSSLKEDSL</sequence>
<dbReference type="AlphaFoldDB" id="A0A1H2SI20"/>
<dbReference type="SMART" id="SM00344">
    <property type="entry name" value="HTH_ASNC"/>
    <property type="match status" value="1"/>
</dbReference>
<dbReference type="PANTHER" id="PTHR30154">
    <property type="entry name" value="LEUCINE-RESPONSIVE REGULATORY PROTEIN"/>
    <property type="match status" value="1"/>
</dbReference>
<dbReference type="OrthoDB" id="9800326at2"/>
<dbReference type="Gene3D" id="1.10.10.10">
    <property type="entry name" value="Winged helix-like DNA-binding domain superfamily/Winged helix DNA-binding domain"/>
    <property type="match status" value="1"/>
</dbReference>
<gene>
    <name evidence="5" type="ORF">SAMN05444411_101457</name>
</gene>
<dbReference type="Gene3D" id="3.30.70.920">
    <property type="match status" value="1"/>
</dbReference>
<dbReference type="STRING" id="762486.SAMN05444411_101457"/>
<evidence type="ECO:0000313" key="5">
    <source>
        <dbReference type="EMBL" id="SDW30814.1"/>
    </source>
</evidence>
<evidence type="ECO:0000256" key="1">
    <source>
        <dbReference type="ARBA" id="ARBA00023015"/>
    </source>
</evidence>
<dbReference type="InterPro" id="IPR011008">
    <property type="entry name" value="Dimeric_a/b-barrel"/>
</dbReference>
<keyword evidence="1" id="KW-0805">Transcription regulation</keyword>
<dbReference type="PANTHER" id="PTHR30154:SF34">
    <property type="entry name" value="TRANSCRIPTIONAL REGULATOR AZLB"/>
    <property type="match status" value="1"/>
</dbReference>
<dbReference type="GO" id="GO:0006355">
    <property type="term" value="P:regulation of DNA-templated transcription"/>
    <property type="evidence" value="ECO:0007669"/>
    <property type="project" value="UniProtKB-ARBA"/>
</dbReference>
<evidence type="ECO:0000259" key="4">
    <source>
        <dbReference type="PROSITE" id="PS50956"/>
    </source>
</evidence>
<dbReference type="RefSeq" id="WP_090119289.1">
    <property type="nucleotide sequence ID" value="NZ_FNNJ01000001.1"/>
</dbReference>
<dbReference type="GO" id="GO:0043200">
    <property type="term" value="P:response to amino acid"/>
    <property type="evidence" value="ECO:0007669"/>
    <property type="project" value="TreeGrafter"/>
</dbReference>
<dbReference type="InterPro" id="IPR036390">
    <property type="entry name" value="WH_DNA-bd_sf"/>
</dbReference>
<dbReference type="InterPro" id="IPR036388">
    <property type="entry name" value="WH-like_DNA-bd_sf"/>
</dbReference>
<dbReference type="PROSITE" id="PS50956">
    <property type="entry name" value="HTH_ASNC_2"/>
    <property type="match status" value="1"/>
</dbReference>
<dbReference type="GO" id="GO:0043565">
    <property type="term" value="F:sequence-specific DNA binding"/>
    <property type="evidence" value="ECO:0007669"/>
    <property type="project" value="InterPro"/>
</dbReference>
<dbReference type="PRINTS" id="PR00033">
    <property type="entry name" value="HTHASNC"/>
</dbReference>
<evidence type="ECO:0000313" key="6">
    <source>
        <dbReference type="Proteomes" id="UP000199595"/>
    </source>
</evidence>
<evidence type="ECO:0000256" key="3">
    <source>
        <dbReference type="ARBA" id="ARBA00023163"/>
    </source>
</evidence>
<dbReference type="CDD" id="cd00090">
    <property type="entry name" value="HTH_ARSR"/>
    <property type="match status" value="1"/>
</dbReference>
<protein>
    <submittedName>
        <fullName evidence="5">Lrp/AsnC family transcriptional regulator</fullName>
    </submittedName>
</protein>
<dbReference type="InterPro" id="IPR019888">
    <property type="entry name" value="Tscrpt_reg_AsnC-like"/>
</dbReference>
<organism evidence="5 6">
    <name type="scientific">Lutibacter oricola</name>
    <dbReference type="NCBI Taxonomy" id="762486"/>
    <lineage>
        <taxon>Bacteria</taxon>
        <taxon>Pseudomonadati</taxon>
        <taxon>Bacteroidota</taxon>
        <taxon>Flavobacteriia</taxon>
        <taxon>Flavobacteriales</taxon>
        <taxon>Flavobacteriaceae</taxon>
        <taxon>Lutibacter</taxon>
    </lineage>
</organism>
<dbReference type="Proteomes" id="UP000199595">
    <property type="component" value="Unassembled WGS sequence"/>
</dbReference>
<reference evidence="5 6" key="1">
    <citation type="submission" date="2016-10" db="EMBL/GenBank/DDBJ databases">
        <authorList>
            <person name="de Groot N.N."/>
        </authorList>
    </citation>
    <scope>NUCLEOTIDE SEQUENCE [LARGE SCALE GENOMIC DNA]</scope>
    <source>
        <strain evidence="5 6">DSM 24956</strain>
    </source>
</reference>
<dbReference type="Pfam" id="PF01037">
    <property type="entry name" value="AsnC_trans_reg"/>
    <property type="match status" value="1"/>
</dbReference>
<dbReference type="InterPro" id="IPR000485">
    <property type="entry name" value="AsnC-type_HTH_dom"/>
</dbReference>
<dbReference type="SUPFAM" id="SSF54909">
    <property type="entry name" value="Dimeric alpha+beta barrel"/>
    <property type="match status" value="1"/>
</dbReference>
<dbReference type="EMBL" id="FNNJ01000001">
    <property type="protein sequence ID" value="SDW30814.1"/>
    <property type="molecule type" value="Genomic_DNA"/>
</dbReference>